<dbReference type="Proteomes" id="UP000095192">
    <property type="component" value="Unassembled WGS sequence"/>
</dbReference>
<name>A0A1D3CRI3_9EIME</name>
<dbReference type="PANTHER" id="PTHR12205:SF0">
    <property type="entry name" value="CENTROMERE_KINETOCHORE PROTEIN ZW10 HOMOLOG"/>
    <property type="match status" value="1"/>
</dbReference>
<evidence type="ECO:0000313" key="2">
    <source>
        <dbReference type="EMBL" id="OEH73817.1"/>
    </source>
</evidence>
<comment type="caution">
    <text evidence="2">The sequence shown here is derived from an EMBL/GenBank/DDBJ whole genome shotgun (WGS) entry which is preliminary data.</text>
</comment>
<dbReference type="GO" id="GO:1990423">
    <property type="term" value="C:RZZ complex"/>
    <property type="evidence" value="ECO:0007669"/>
    <property type="project" value="TreeGrafter"/>
</dbReference>
<dbReference type="InParanoid" id="A0A1D3CRI3"/>
<accession>A0A1D3CRI3</accession>
<sequence length="837" mass="90470">MLHPRASASETGNRDAVSESPRSASHRRISAPAAAATSAALPETVSLQQLQQLQQDVWAAEAEAKQRVLKLLKEGEAQFHELQSSLQQQQQQSHQASVHVLQLQQKLVGNGSREDSLACRLQKSENQQLLLRQQLSVIQEVEGFVLQLQLAQKQLAFFRELLKKQLLVEAAASLQIFAHALLLPLLAATRDTKPLPAIRELQQQFIEVHKQLVLSLDSRLRQHLQVSSQQITLTPVLHCSSISRSPDAAAAEATAGELSSGSGNACGTVSRLTDVWKSLHHLGLLHRRLYFITQQINKCVLQPLLSAFARSSGNCRVTATVTSHDQAPYMACRSFTWKWTADREKAFDSEGTAEKSTSAAAETPAAPAVLQALQSLLQYICDFAAEEHVECRRMWGKILWNFLEQPLLELLLHSRTEHFLLRVEAAAADAVAGGSASTASAAVLATDASIPGGMHDILMVQRLTNQEQQTQRLQLLQCIAEETDIALLATALSICNLFLMLRFLDSHAAAAMTAAPGVDMSAPALSDSLPIFDGYPDASMAAACGVSTAARDPATTAKQQQAEVPFRQQIAELVVALKQQQETIFVNMLKGLQKELQTASNELHELLKTATRSSTRLETHLEAAAGILTQRLNNAALDLLPILPIQVYAEVVGLAADCLIDCVLRTVLSAALAAVPGVRTTMSLHLSSRQQLRPEAAAQADAASASDWSVVLQRLAGGEDRGIAADVSAQRQQDEKQGAQCATAHASVRVEQFSSLLRVAVALQQVLEADVLLLLQHAATHAALLRQTFRPVEHRLALIALNPFIGAAPLGARREVFLSVAAVGNVHLSDCVVPSGG</sequence>
<protein>
    <submittedName>
        <fullName evidence="2">Uncharacterized protein</fullName>
    </submittedName>
</protein>
<dbReference type="VEuPathDB" id="ToxoDB:cyc_05262"/>
<dbReference type="GO" id="GO:0006888">
    <property type="term" value="P:endoplasmic reticulum to Golgi vesicle-mediated transport"/>
    <property type="evidence" value="ECO:0007669"/>
    <property type="project" value="TreeGrafter"/>
</dbReference>
<dbReference type="PANTHER" id="PTHR12205">
    <property type="entry name" value="CENTROMERE/KINETOCHORE PROTEIN ZW10"/>
    <property type="match status" value="1"/>
</dbReference>
<evidence type="ECO:0000256" key="1">
    <source>
        <dbReference type="SAM" id="MobiDB-lite"/>
    </source>
</evidence>
<organism evidence="2 3">
    <name type="scientific">Cyclospora cayetanensis</name>
    <dbReference type="NCBI Taxonomy" id="88456"/>
    <lineage>
        <taxon>Eukaryota</taxon>
        <taxon>Sar</taxon>
        <taxon>Alveolata</taxon>
        <taxon>Apicomplexa</taxon>
        <taxon>Conoidasida</taxon>
        <taxon>Coccidia</taxon>
        <taxon>Eucoccidiorida</taxon>
        <taxon>Eimeriorina</taxon>
        <taxon>Eimeriidae</taxon>
        <taxon>Cyclospora</taxon>
    </lineage>
</organism>
<dbReference type="AlphaFoldDB" id="A0A1D3CRI3"/>
<dbReference type="VEuPathDB" id="ToxoDB:LOC34621648"/>
<dbReference type="GO" id="GO:0007094">
    <property type="term" value="P:mitotic spindle assembly checkpoint signaling"/>
    <property type="evidence" value="ECO:0007669"/>
    <property type="project" value="TreeGrafter"/>
</dbReference>
<reference evidence="2 3" key="1">
    <citation type="journal article" date="2016" name="BMC Genomics">
        <title>Comparative genomics reveals Cyclospora cayetanensis possesses coccidia-like metabolism and invasion components but unique surface antigens.</title>
        <authorList>
            <person name="Liu S."/>
            <person name="Wang L."/>
            <person name="Zheng H."/>
            <person name="Xu Z."/>
            <person name="Roellig D.M."/>
            <person name="Li N."/>
            <person name="Frace M.A."/>
            <person name="Tang K."/>
            <person name="Arrowood M.J."/>
            <person name="Moss D.M."/>
            <person name="Zhang L."/>
            <person name="Feng Y."/>
            <person name="Xiao L."/>
        </authorList>
    </citation>
    <scope>NUCLEOTIDE SEQUENCE [LARGE SCALE GENOMIC DNA]</scope>
    <source>
        <strain evidence="2 3">CHN_HEN01</strain>
    </source>
</reference>
<gene>
    <name evidence="2" type="ORF">cyc_05262</name>
</gene>
<proteinExistence type="predicted"/>
<dbReference type="EMBL" id="JROU02002237">
    <property type="protein sequence ID" value="OEH73817.1"/>
    <property type="molecule type" value="Genomic_DNA"/>
</dbReference>
<feature type="region of interest" description="Disordered" evidence="1">
    <location>
        <begin position="1"/>
        <end position="38"/>
    </location>
</feature>
<evidence type="ECO:0000313" key="3">
    <source>
        <dbReference type="Proteomes" id="UP000095192"/>
    </source>
</evidence>
<dbReference type="GO" id="GO:0005737">
    <property type="term" value="C:cytoplasm"/>
    <property type="evidence" value="ECO:0007669"/>
    <property type="project" value="GOC"/>
</dbReference>
<keyword evidence="3" id="KW-1185">Reference proteome</keyword>